<evidence type="ECO:0000256" key="1">
    <source>
        <dbReference type="SAM" id="MobiDB-lite"/>
    </source>
</evidence>
<accession>A0A426WVZ1</accession>
<sequence length="136" mass="14548">MKIQYPLRQEPFLPPSVQELRDQIGGVSLKRPSEEEWQLAMASPYAEPTTHGQAAAKDPCKGQSIATKASPQGRPTPLIGVAARKGGRCRSRGQQPIGAAATHGHTHLQPGPRKGGRWCQPHGWPPLGRVATSGHG</sequence>
<gene>
    <name evidence="2" type="ORF">B296_00057155</name>
</gene>
<feature type="region of interest" description="Disordered" evidence="1">
    <location>
        <begin position="44"/>
        <end position="136"/>
    </location>
</feature>
<proteinExistence type="predicted"/>
<protein>
    <submittedName>
        <fullName evidence="2">Uncharacterized protein</fullName>
    </submittedName>
</protein>
<dbReference type="Proteomes" id="UP000287651">
    <property type="component" value="Unassembled WGS sequence"/>
</dbReference>
<evidence type="ECO:0000313" key="3">
    <source>
        <dbReference type="Proteomes" id="UP000287651"/>
    </source>
</evidence>
<reference evidence="2 3" key="1">
    <citation type="journal article" date="2014" name="Agronomy (Basel)">
        <title>A Draft Genome Sequence for Ensete ventricosum, the Drought-Tolerant Tree Against Hunger.</title>
        <authorList>
            <person name="Harrison J."/>
            <person name="Moore K.A."/>
            <person name="Paszkiewicz K."/>
            <person name="Jones T."/>
            <person name="Grant M."/>
            <person name="Ambacheew D."/>
            <person name="Muzemil S."/>
            <person name="Studholme D.J."/>
        </authorList>
    </citation>
    <scope>NUCLEOTIDE SEQUENCE [LARGE SCALE GENOMIC DNA]</scope>
</reference>
<name>A0A426WVZ1_ENSVE</name>
<dbReference type="EMBL" id="AMZH03040442">
    <property type="protein sequence ID" value="RRT31389.1"/>
    <property type="molecule type" value="Genomic_DNA"/>
</dbReference>
<comment type="caution">
    <text evidence="2">The sequence shown here is derived from an EMBL/GenBank/DDBJ whole genome shotgun (WGS) entry which is preliminary data.</text>
</comment>
<dbReference type="AlphaFoldDB" id="A0A426WVZ1"/>
<evidence type="ECO:0000313" key="2">
    <source>
        <dbReference type="EMBL" id="RRT31389.1"/>
    </source>
</evidence>
<organism evidence="2 3">
    <name type="scientific">Ensete ventricosum</name>
    <name type="common">Abyssinian banana</name>
    <name type="synonym">Musa ensete</name>
    <dbReference type="NCBI Taxonomy" id="4639"/>
    <lineage>
        <taxon>Eukaryota</taxon>
        <taxon>Viridiplantae</taxon>
        <taxon>Streptophyta</taxon>
        <taxon>Embryophyta</taxon>
        <taxon>Tracheophyta</taxon>
        <taxon>Spermatophyta</taxon>
        <taxon>Magnoliopsida</taxon>
        <taxon>Liliopsida</taxon>
        <taxon>Zingiberales</taxon>
        <taxon>Musaceae</taxon>
        <taxon>Ensete</taxon>
    </lineage>
</organism>